<dbReference type="AlphaFoldDB" id="A0A4R1BQH7"/>
<proteinExistence type="predicted"/>
<dbReference type="Proteomes" id="UP000295244">
    <property type="component" value="Unassembled WGS sequence"/>
</dbReference>
<organism evidence="1 2">
    <name type="scientific">Rubrobacter taiwanensis</name>
    <dbReference type="NCBI Taxonomy" id="185139"/>
    <lineage>
        <taxon>Bacteria</taxon>
        <taxon>Bacillati</taxon>
        <taxon>Actinomycetota</taxon>
        <taxon>Rubrobacteria</taxon>
        <taxon>Rubrobacterales</taxon>
        <taxon>Rubrobacteraceae</taxon>
        <taxon>Rubrobacter</taxon>
    </lineage>
</organism>
<keyword evidence="2" id="KW-1185">Reference proteome</keyword>
<dbReference type="OrthoDB" id="5244805at2"/>
<protein>
    <recommendedName>
        <fullName evidence="3">DUF2007 domain-containing protein</fullName>
    </recommendedName>
</protein>
<evidence type="ECO:0008006" key="3">
    <source>
        <dbReference type="Google" id="ProtNLM"/>
    </source>
</evidence>
<name>A0A4R1BQH7_9ACTN</name>
<comment type="caution">
    <text evidence="1">The sequence shown here is derived from an EMBL/GenBank/DDBJ whole genome shotgun (WGS) entry which is preliminary data.</text>
</comment>
<dbReference type="EMBL" id="SKBU01000006">
    <property type="protein sequence ID" value="TCJ19851.1"/>
    <property type="molecule type" value="Genomic_DNA"/>
</dbReference>
<evidence type="ECO:0000313" key="2">
    <source>
        <dbReference type="Proteomes" id="UP000295244"/>
    </source>
</evidence>
<gene>
    <name evidence="1" type="ORF">E0L93_02530</name>
</gene>
<evidence type="ECO:0000313" key="1">
    <source>
        <dbReference type="EMBL" id="TCJ19851.1"/>
    </source>
</evidence>
<sequence>MDDNRWVKVGSAPNESLALMIEGLLKGQHIPVLIRRSQGFDVPEFLAAGPREILVPAWAEPEAREIVEDTVGPGSWS</sequence>
<accession>A0A4R1BQH7</accession>
<dbReference type="RefSeq" id="WP_132688044.1">
    <property type="nucleotide sequence ID" value="NZ_SKBU01000006.1"/>
</dbReference>
<reference evidence="1 2" key="1">
    <citation type="submission" date="2019-03" db="EMBL/GenBank/DDBJ databases">
        <title>Whole genome sequence of a novel Rubrobacter taiwanensis strain, isolated from Yellowstone National Park.</title>
        <authorList>
            <person name="Freed S."/>
            <person name="Ramaley R.F."/>
            <person name="Kyndt J.A."/>
        </authorList>
    </citation>
    <scope>NUCLEOTIDE SEQUENCE [LARGE SCALE GENOMIC DNA]</scope>
    <source>
        <strain evidence="1 2">Yellowstone</strain>
    </source>
</reference>